<evidence type="ECO:0000256" key="2">
    <source>
        <dbReference type="ARBA" id="ARBA00023125"/>
    </source>
</evidence>
<keyword evidence="2" id="KW-0238">DNA-binding</keyword>
<evidence type="ECO:0000256" key="3">
    <source>
        <dbReference type="ARBA" id="ARBA00023163"/>
    </source>
</evidence>
<dbReference type="AlphaFoldDB" id="A0A3R6UWH8"/>
<dbReference type="EMBL" id="QOCS01000003">
    <property type="protein sequence ID" value="RHW48612.1"/>
    <property type="molecule type" value="Genomic_DNA"/>
</dbReference>
<dbReference type="PRINTS" id="PR00035">
    <property type="entry name" value="HTHGNTR"/>
</dbReference>
<dbReference type="RefSeq" id="WP_118909939.1">
    <property type="nucleotide sequence ID" value="NZ_QOCS01000003.1"/>
</dbReference>
<dbReference type="Gene3D" id="1.10.10.10">
    <property type="entry name" value="Winged helix-like DNA-binding domain superfamily/Winged helix DNA-binding domain"/>
    <property type="match status" value="1"/>
</dbReference>
<comment type="caution">
    <text evidence="5">The sequence shown here is derived from an EMBL/GenBank/DDBJ whole genome shotgun (WGS) entry which is preliminary data.</text>
</comment>
<dbReference type="InterPro" id="IPR036388">
    <property type="entry name" value="WH-like_DNA-bd_sf"/>
</dbReference>
<dbReference type="SMART" id="SM00345">
    <property type="entry name" value="HTH_GNTR"/>
    <property type="match status" value="1"/>
</dbReference>
<dbReference type="InterPro" id="IPR028082">
    <property type="entry name" value="Peripla_BP_I"/>
</dbReference>
<dbReference type="InterPro" id="IPR000524">
    <property type="entry name" value="Tscrpt_reg_HTH_GntR"/>
</dbReference>
<dbReference type="Gene3D" id="3.40.50.2300">
    <property type="match status" value="2"/>
</dbReference>
<dbReference type="SUPFAM" id="SSF53822">
    <property type="entry name" value="Periplasmic binding protein-like I"/>
    <property type="match status" value="1"/>
</dbReference>
<accession>A0A3R6UWH8</accession>
<organism evidence="5 6">
    <name type="scientific">Bombilactobacillus bombi</name>
    <dbReference type="NCBI Taxonomy" id="1303590"/>
    <lineage>
        <taxon>Bacteria</taxon>
        <taxon>Bacillati</taxon>
        <taxon>Bacillota</taxon>
        <taxon>Bacilli</taxon>
        <taxon>Lactobacillales</taxon>
        <taxon>Lactobacillaceae</taxon>
        <taxon>Bombilactobacillus</taxon>
    </lineage>
</organism>
<dbReference type="SUPFAM" id="SSF46785">
    <property type="entry name" value="Winged helix' DNA-binding domain"/>
    <property type="match status" value="1"/>
</dbReference>
<proteinExistence type="predicted"/>
<evidence type="ECO:0000313" key="6">
    <source>
        <dbReference type="Proteomes" id="UP000284822"/>
    </source>
</evidence>
<dbReference type="Pfam" id="PF13377">
    <property type="entry name" value="Peripla_BP_3"/>
    <property type="match status" value="1"/>
</dbReference>
<dbReference type="PANTHER" id="PTHR30146:SF150">
    <property type="entry name" value="ARABINOSE METABOLISM TRANSCRIPTIONAL REPRESSOR"/>
    <property type="match status" value="1"/>
</dbReference>
<dbReference type="InterPro" id="IPR036390">
    <property type="entry name" value="WH_DNA-bd_sf"/>
</dbReference>
<gene>
    <name evidence="5" type="ORF">DS832_00640</name>
</gene>
<sequence length="359" mass="41097">MKNDYLIVFEKLKQVIISGKFSANEKLPTEDQLIENFQVSRYAIRKALEQLENEKLIYRVQGSGMYIQDWNKKWSYKTENKTIGLICTHIADYIFPKIISHIDSIIAQKGYSLLVTNTHNNPQKERSRLINMLDANVAGLIVEPSESARPNPNLDLYQVIKENKIPIIFLNACYQELNFPLINNTDQTSECELTKYLLELGHRKILGIFQVDDQQGVHRMQGLIDAYHETGADLTQSNIIMYSSHDDFDTISKKIDIYLNSNQRPTAIVCYHDQLAIKVVDKLKKAHYRIPEDISVTGFDDYDGVNYITPSLTTMTYETYAVGQEAGRGILDLIHGKPFNSITHHPQLKIRDSTAAPKK</sequence>
<evidence type="ECO:0000256" key="1">
    <source>
        <dbReference type="ARBA" id="ARBA00023015"/>
    </source>
</evidence>
<dbReference type="Pfam" id="PF00392">
    <property type="entry name" value="GntR"/>
    <property type="match status" value="1"/>
</dbReference>
<keyword evidence="1" id="KW-0805">Transcription regulation</keyword>
<evidence type="ECO:0000259" key="4">
    <source>
        <dbReference type="PROSITE" id="PS50949"/>
    </source>
</evidence>
<dbReference type="InterPro" id="IPR033532">
    <property type="entry name" value="AraR_ligand_bind_dom"/>
</dbReference>
<dbReference type="CDD" id="cd01541">
    <property type="entry name" value="PBP1_AraR"/>
    <property type="match status" value="1"/>
</dbReference>
<evidence type="ECO:0000313" key="5">
    <source>
        <dbReference type="EMBL" id="RHW48612.1"/>
    </source>
</evidence>
<keyword evidence="3" id="KW-0804">Transcription</keyword>
<dbReference type="PANTHER" id="PTHR30146">
    <property type="entry name" value="LACI-RELATED TRANSCRIPTIONAL REPRESSOR"/>
    <property type="match status" value="1"/>
</dbReference>
<name>A0A3R6UWH8_9LACO</name>
<protein>
    <submittedName>
        <fullName evidence="5">GntR family transcriptional regulator</fullName>
    </submittedName>
</protein>
<dbReference type="PROSITE" id="PS50949">
    <property type="entry name" value="HTH_GNTR"/>
    <property type="match status" value="1"/>
</dbReference>
<dbReference type="CDD" id="cd07377">
    <property type="entry name" value="WHTH_GntR"/>
    <property type="match status" value="1"/>
</dbReference>
<feature type="domain" description="HTH gntR-type" evidence="4">
    <location>
        <begin position="2"/>
        <end position="70"/>
    </location>
</feature>
<dbReference type="GO" id="GO:0000976">
    <property type="term" value="F:transcription cis-regulatory region binding"/>
    <property type="evidence" value="ECO:0007669"/>
    <property type="project" value="TreeGrafter"/>
</dbReference>
<dbReference type="InterPro" id="IPR046335">
    <property type="entry name" value="LacI/GalR-like_sensor"/>
</dbReference>
<dbReference type="Proteomes" id="UP000284822">
    <property type="component" value="Unassembled WGS sequence"/>
</dbReference>
<dbReference type="GO" id="GO:0003700">
    <property type="term" value="F:DNA-binding transcription factor activity"/>
    <property type="evidence" value="ECO:0007669"/>
    <property type="project" value="InterPro"/>
</dbReference>
<reference evidence="5 6" key="1">
    <citation type="submission" date="2018-07" db="EMBL/GenBank/DDBJ databases">
        <title>Genome sequences of six Lactobacillus spp. isolated from bumble bee guts.</title>
        <authorList>
            <person name="Motta E.V.S."/>
            <person name="Moran N.A."/>
        </authorList>
    </citation>
    <scope>NUCLEOTIDE SEQUENCE [LARGE SCALE GENOMIC DNA]</scope>
    <source>
        <strain evidence="5 6">LV-8.1</strain>
    </source>
</reference>